<dbReference type="InterPro" id="IPR047795">
    <property type="entry name" value="Put_SteA-like"/>
</dbReference>
<keyword evidence="1" id="KW-0472">Membrane</keyword>
<dbReference type="Pfam" id="PF12555">
    <property type="entry name" value="SteA-like_C"/>
    <property type="match status" value="1"/>
</dbReference>
<evidence type="ECO:0000313" key="3">
    <source>
        <dbReference type="EMBL" id="MEQ7846075.1"/>
    </source>
</evidence>
<gene>
    <name evidence="3" type="primary">steA</name>
    <name evidence="3" type="ORF">V6R90_02205</name>
</gene>
<name>A0ABV1NU94_9ACTN</name>
<protein>
    <submittedName>
        <fullName evidence="3">Cytokinetic ring protein SteA</fullName>
    </submittedName>
</protein>
<comment type="caution">
    <text evidence="3">The sequence shown here is derived from an EMBL/GenBank/DDBJ whole genome shotgun (WGS) entry which is preliminary data.</text>
</comment>
<sequence>MRLPERLRPAPETTGLVGPLRLEARTSDLLPRLRSGDVAVLDHSDLDRATARRLVGAGVSAVVNVSPFVSGRFPAQGPLVLAEAGIVLVDGLGAAGRSRLRDGARVVVEEGVLHLDSGEQVPGRSVDLGVLREDLDAARSGLATQLETISHHGTELLRREEPLLLHREGLPRLATAVRGRTVVLVAAGARHREQLAQLRPFLREQEPVVVAAADLADEVVAAGLHVDVVVVDLRHDRPTLPSARTLRAAGDVVLVGDLGRSDVADSLDRLGIRPSRLATSLDAADAALLTVDAHDPALVVGVGLAGGLTDLLDRTRSSAAGSHLVRLALGARLVDADAVPRLYSGRVRPVHLLLVMLAGLLALAAAVAVTPVGQTWADQGADALGDLGRTLSDLLQGLLP</sequence>
<dbReference type="Proteomes" id="UP001482520">
    <property type="component" value="Unassembled WGS sequence"/>
</dbReference>
<evidence type="ECO:0000259" key="2">
    <source>
        <dbReference type="Pfam" id="PF12555"/>
    </source>
</evidence>
<dbReference type="InterPro" id="IPR022215">
    <property type="entry name" value="SteA-like_C"/>
</dbReference>
<dbReference type="EMBL" id="JBEGDP010000002">
    <property type="protein sequence ID" value="MEQ7846075.1"/>
    <property type="molecule type" value="Genomic_DNA"/>
</dbReference>
<feature type="transmembrane region" description="Helical" evidence="1">
    <location>
        <begin position="350"/>
        <end position="369"/>
    </location>
</feature>
<reference evidence="3 4" key="1">
    <citation type="submission" date="2024-02" db="EMBL/GenBank/DDBJ databases">
        <title>Full genome sequence of Nocardioides kribbensis.</title>
        <authorList>
            <person name="Poletto B.L."/>
            <person name="Silva G."/>
            <person name="Galante D."/>
            <person name="Campos K.R."/>
            <person name="Santos M.B.N."/>
            <person name="Sacchi C.T."/>
        </authorList>
    </citation>
    <scope>NUCLEOTIDE SEQUENCE [LARGE SCALE GENOMIC DNA]</scope>
    <source>
        <strain evidence="3 4">O4R</strain>
    </source>
</reference>
<keyword evidence="4" id="KW-1185">Reference proteome</keyword>
<accession>A0ABV1NU94</accession>
<dbReference type="NCBIfam" id="NF040608">
    <property type="entry name" value="division_SteA"/>
    <property type="match status" value="1"/>
</dbReference>
<proteinExistence type="predicted"/>
<feature type="domain" description="SteA-like C-terminal" evidence="2">
    <location>
        <begin position="338"/>
        <end position="383"/>
    </location>
</feature>
<evidence type="ECO:0000313" key="4">
    <source>
        <dbReference type="Proteomes" id="UP001482520"/>
    </source>
</evidence>
<keyword evidence="1" id="KW-0812">Transmembrane</keyword>
<keyword evidence="1" id="KW-1133">Transmembrane helix</keyword>
<evidence type="ECO:0000256" key="1">
    <source>
        <dbReference type="SAM" id="Phobius"/>
    </source>
</evidence>
<organism evidence="3 4">
    <name type="scientific">Nocardioides kribbensis</name>
    <dbReference type="NCBI Taxonomy" id="305517"/>
    <lineage>
        <taxon>Bacteria</taxon>
        <taxon>Bacillati</taxon>
        <taxon>Actinomycetota</taxon>
        <taxon>Actinomycetes</taxon>
        <taxon>Propionibacteriales</taxon>
        <taxon>Nocardioidaceae</taxon>
        <taxon>Nocardioides</taxon>
    </lineage>
</organism>
<dbReference type="RefSeq" id="WP_193660754.1">
    <property type="nucleotide sequence ID" value="NZ_BAAAMM010000007.1"/>
</dbReference>